<evidence type="ECO:0000313" key="2">
    <source>
        <dbReference type="EMBL" id="GFU06100.1"/>
    </source>
</evidence>
<organism evidence="2 3">
    <name type="scientific">Nephila pilipes</name>
    <name type="common">Giant wood spider</name>
    <name type="synonym">Nephila maculata</name>
    <dbReference type="NCBI Taxonomy" id="299642"/>
    <lineage>
        <taxon>Eukaryota</taxon>
        <taxon>Metazoa</taxon>
        <taxon>Ecdysozoa</taxon>
        <taxon>Arthropoda</taxon>
        <taxon>Chelicerata</taxon>
        <taxon>Arachnida</taxon>
        <taxon>Araneae</taxon>
        <taxon>Araneomorphae</taxon>
        <taxon>Entelegynae</taxon>
        <taxon>Araneoidea</taxon>
        <taxon>Nephilidae</taxon>
        <taxon>Nephila</taxon>
    </lineage>
</organism>
<protein>
    <submittedName>
        <fullName evidence="2">Pro-Pol polyprotein</fullName>
    </submittedName>
</protein>
<comment type="caution">
    <text evidence="2">The sequence shown here is derived from an EMBL/GenBank/DDBJ whole genome shotgun (WGS) entry which is preliminary data.</text>
</comment>
<dbReference type="AlphaFoldDB" id="A0A8X6Q4P7"/>
<evidence type="ECO:0000313" key="1">
    <source>
        <dbReference type="EMBL" id="GFT82404.1"/>
    </source>
</evidence>
<dbReference type="OrthoDB" id="6436089at2759"/>
<dbReference type="EMBL" id="BMAW01028163">
    <property type="protein sequence ID" value="GFU06100.1"/>
    <property type="molecule type" value="Genomic_DNA"/>
</dbReference>
<sequence length="130" mass="15190">MTGIKIGYKTEMKIKEILDVEHINLIFQKKETLPEDANGNIFKVEAEFRRQYNKHRRTAPDKEINDLVAIKRTQLGGNLKFKLEFLGPYRVVKKRPHNRCEIEKVGWHEYLATTSTAAEIMKIWSDSVTT</sequence>
<evidence type="ECO:0000313" key="3">
    <source>
        <dbReference type="Proteomes" id="UP000887013"/>
    </source>
</evidence>
<accession>A0A8X6Q4P7</accession>
<dbReference type="EMBL" id="BMAW01023364">
    <property type="protein sequence ID" value="GFT82404.1"/>
    <property type="molecule type" value="Genomic_DNA"/>
</dbReference>
<keyword evidence="3" id="KW-1185">Reference proteome</keyword>
<proteinExistence type="predicted"/>
<dbReference type="Proteomes" id="UP000887013">
    <property type="component" value="Unassembled WGS sequence"/>
</dbReference>
<gene>
    <name evidence="2" type="primary">pol_3140</name>
    <name evidence="1" type="ORF">NPIL_481101</name>
    <name evidence="2" type="ORF">NPIL_565051</name>
</gene>
<reference evidence="2" key="1">
    <citation type="submission" date="2020-08" db="EMBL/GenBank/DDBJ databases">
        <title>Multicomponent nature underlies the extraordinary mechanical properties of spider dragline silk.</title>
        <authorList>
            <person name="Kono N."/>
            <person name="Nakamura H."/>
            <person name="Mori M."/>
            <person name="Yoshida Y."/>
            <person name="Ohtoshi R."/>
            <person name="Malay A.D."/>
            <person name="Moran D.A.P."/>
            <person name="Tomita M."/>
            <person name="Numata K."/>
            <person name="Arakawa K."/>
        </authorList>
    </citation>
    <scope>NUCLEOTIDE SEQUENCE</scope>
</reference>
<name>A0A8X6Q4P7_NEPPI</name>